<dbReference type="PANTHER" id="PTHR43283">
    <property type="entry name" value="BETA-LACTAMASE-RELATED"/>
    <property type="match status" value="1"/>
</dbReference>
<dbReference type="Gene3D" id="3.40.710.10">
    <property type="entry name" value="DD-peptidase/beta-lactamase superfamily"/>
    <property type="match status" value="1"/>
</dbReference>
<dbReference type="InterPro" id="IPR012338">
    <property type="entry name" value="Beta-lactam/transpept-like"/>
</dbReference>
<comment type="caution">
    <text evidence="2">The sequence shown here is derived from an EMBL/GenBank/DDBJ whole genome shotgun (WGS) entry which is preliminary data.</text>
</comment>
<dbReference type="EMBL" id="BAAAQK010000023">
    <property type="protein sequence ID" value="GAA1867596.1"/>
    <property type="molecule type" value="Genomic_DNA"/>
</dbReference>
<evidence type="ECO:0000259" key="1">
    <source>
        <dbReference type="Pfam" id="PF00144"/>
    </source>
</evidence>
<evidence type="ECO:0000313" key="2">
    <source>
        <dbReference type="EMBL" id="GAA1867596.1"/>
    </source>
</evidence>
<keyword evidence="2" id="KW-0378">Hydrolase</keyword>
<dbReference type="Pfam" id="PF00144">
    <property type="entry name" value="Beta-lactamase"/>
    <property type="match status" value="1"/>
</dbReference>
<protein>
    <submittedName>
        <fullName evidence="2">Serine hydrolase</fullName>
    </submittedName>
</protein>
<accession>A0ABN2NHZ3</accession>
<keyword evidence="3" id="KW-1185">Reference proteome</keyword>
<organism evidence="2 3">
    <name type="scientific">Pseudonocardia ailaonensis</name>
    <dbReference type="NCBI Taxonomy" id="367279"/>
    <lineage>
        <taxon>Bacteria</taxon>
        <taxon>Bacillati</taxon>
        <taxon>Actinomycetota</taxon>
        <taxon>Actinomycetes</taxon>
        <taxon>Pseudonocardiales</taxon>
        <taxon>Pseudonocardiaceae</taxon>
        <taxon>Pseudonocardia</taxon>
    </lineage>
</organism>
<proteinExistence type="predicted"/>
<dbReference type="SUPFAM" id="SSF56601">
    <property type="entry name" value="beta-lactamase/transpeptidase-like"/>
    <property type="match status" value="1"/>
</dbReference>
<feature type="domain" description="Beta-lactamase-related" evidence="1">
    <location>
        <begin position="79"/>
        <end position="322"/>
    </location>
</feature>
<dbReference type="PANTHER" id="PTHR43283:SF7">
    <property type="entry name" value="BETA-LACTAMASE-RELATED DOMAIN-CONTAINING PROTEIN"/>
    <property type="match status" value="1"/>
</dbReference>
<name>A0ABN2NHZ3_9PSEU</name>
<evidence type="ECO:0000313" key="3">
    <source>
        <dbReference type="Proteomes" id="UP001500449"/>
    </source>
</evidence>
<reference evidence="2 3" key="1">
    <citation type="journal article" date="2019" name="Int. J. Syst. Evol. Microbiol.">
        <title>The Global Catalogue of Microorganisms (GCM) 10K type strain sequencing project: providing services to taxonomists for standard genome sequencing and annotation.</title>
        <authorList>
            <consortium name="The Broad Institute Genomics Platform"/>
            <consortium name="The Broad Institute Genome Sequencing Center for Infectious Disease"/>
            <person name="Wu L."/>
            <person name="Ma J."/>
        </authorList>
    </citation>
    <scope>NUCLEOTIDE SEQUENCE [LARGE SCALE GENOMIC DNA]</scope>
    <source>
        <strain evidence="2 3">JCM 16009</strain>
    </source>
</reference>
<dbReference type="InterPro" id="IPR001466">
    <property type="entry name" value="Beta-lactam-related"/>
</dbReference>
<sequence>MRRLLWIFPTAVALVFVLVLLVAGRGDVPYITRVLVHRDSSITDVDWKSSVTVPAVSPRPWAGASGCPALPTTNAQSIVLVKDGRLVCSWGSADRPAAAFSISKTLVSLLASRSLPLDTSLGTVDPRFTGITVGDLLDMRSGIAFSPNTPYPWVNTDQAAVYYASDLASTVLRRATVTSPPGVFTYNDYAPNLVGLTYQRLSGGLLTDGPLRSLWAELGAQDPVSWCVDSAGFPYHESGLVVSARDLARVGQRVLDGGAWASRSLSGSPTVETFGGLDAVGYRNGWWVLPRPDGSGDLAAMGDHGQIMVVSPRTRTVAVRMGDDDGANITIARQLQAVANAL</sequence>
<gene>
    <name evidence="2" type="ORF">GCM10009836_54970</name>
</gene>
<dbReference type="InterPro" id="IPR050789">
    <property type="entry name" value="Diverse_Enzym_Activities"/>
</dbReference>
<dbReference type="Proteomes" id="UP001500449">
    <property type="component" value="Unassembled WGS sequence"/>
</dbReference>
<dbReference type="GO" id="GO:0016787">
    <property type="term" value="F:hydrolase activity"/>
    <property type="evidence" value="ECO:0007669"/>
    <property type="project" value="UniProtKB-KW"/>
</dbReference>
<dbReference type="RefSeq" id="WP_344423229.1">
    <property type="nucleotide sequence ID" value="NZ_BAAAQK010000023.1"/>
</dbReference>